<proteinExistence type="predicted"/>
<evidence type="ECO:0008006" key="2">
    <source>
        <dbReference type="Google" id="ProtNLM"/>
    </source>
</evidence>
<dbReference type="InterPro" id="IPR008551">
    <property type="entry name" value="TANGO2"/>
</dbReference>
<dbReference type="AlphaFoldDB" id="A0A8B8URQ7"/>
<gene>
    <name evidence="1" type="ORF">SPAR_G03450</name>
</gene>
<organism evidence="1">
    <name type="scientific">Saccharomyces paradoxus</name>
    <name type="common">Yeast</name>
    <name type="synonym">Saccharomyces douglasii</name>
    <dbReference type="NCBI Taxonomy" id="27291"/>
    <lineage>
        <taxon>Eukaryota</taxon>
        <taxon>Fungi</taxon>
        <taxon>Dikarya</taxon>
        <taxon>Ascomycota</taxon>
        <taxon>Saccharomycotina</taxon>
        <taxon>Saccharomycetes</taxon>
        <taxon>Saccharomycetales</taxon>
        <taxon>Saccharomycetaceae</taxon>
        <taxon>Saccharomyces</taxon>
    </lineage>
</organism>
<reference evidence="1" key="3">
    <citation type="submission" date="2025-07" db="EMBL/GenBank/DDBJ databases">
        <authorList>
            <consortium name="NCBI Genome Project"/>
        </authorList>
    </citation>
    <scope>NUCLEOTIDE SEQUENCE</scope>
    <source>
        <strain evidence="1">CBS432</strain>
    </source>
</reference>
<protein>
    <recommendedName>
        <fullName evidence="2">YGR127W-like protein</fullName>
    </recommendedName>
</protein>
<dbReference type="GO" id="GO:0009306">
    <property type="term" value="P:protein secretion"/>
    <property type="evidence" value="ECO:0007669"/>
    <property type="project" value="TreeGrafter"/>
</dbReference>
<dbReference type="GeneID" id="54630739"/>
<dbReference type="GO" id="GO:0007030">
    <property type="term" value="P:Golgi organization"/>
    <property type="evidence" value="ECO:0007669"/>
    <property type="project" value="TreeGrafter"/>
</dbReference>
<dbReference type="OrthoDB" id="191601at2759"/>
<sequence>MCILMATTAHPDYELILISNRDEFLARKTHATCWHNDDFILSPYDLAKTSAEKQIFGTWSGINKEGKLATILNLKIGSERDTTKSRSRGLLPFIFLSNHEANFEDWDSYKKFEGQYDGLKTTGDFNFFYGDVIKKQYKVIDSLGRTFDVLSSTCRKDLDSYMVVSNGKFYNSSGIPEQAWKKVKVARDSLEKLVLENIGSDEEVIISSCFQLASKSSLPSTISNSDFSQMLVDPNVTMNTIYVPPLRRPPGDDLGASIPDGDYYGTRSQIVLLVSKDSTKVTFVERILYSSDEDVRQYSVNAPKEEKRFKFKL</sequence>
<evidence type="ECO:0000313" key="1">
    <source>
        <dbReference type="RefSeq" id="XP_033766467.1"/>
    </source>
</evidence>
<dbReference type="GO" id="GO:0005794">
    <property type="term" value="C:Golgi apparatus"/>
    <property type="evidence" value="ECO:0007669"/>
    <property type="project" value="TreeGrafter"/>
</dbReference>
<reference evidence="1" key="1">
    <citation type="journal article" date="2017" name="Nat. Genet.">
        <title>Contrasting evolutionary genome dynamics between domesticated and wild yeasts.</title>
        <authorList>
            <person name="Yue J.X."/>
            <person name="Li J."/>
            <person name="Aigrain L."/>
            <person name="Hallin J."/>
            <person name="Persson K."/>
            <person name="Oliver K."/>
            <person name="Bergstrom A."/>
            <person name="Coupland P."/>
            <person name="Warringer J."/>
            <person name="Lagomarsino M.C."/>
            <person name="Fischer G."/>
            <person name="Durbin R."/>
            <person name="Liti G."/>
        </authorList>
    </citation>
    <scope>NUCLEOTIDE SEQUENCE</scope>
    <source>
        <strain evidence="1">CBS432</strain>
    </source>
</reference>
<dbReference type="KEGG" id="spao:SPAR_G03450"/>
<reference evidence="1" key="2">
    <citation type="submission" date="2020-01" db="EMBL/GenBank/DDBJ databases">
        <title>Population-level Yeast Reference Genomes.</title>
        <authorList>
            <person name="Yue J.-X."/>
        </authorList>
    </citation>
    <scope>NUCLEOTIDE SEQUENCE</scope>
    <source>
        <strain evidence="1">CBS432</strain>
    </source>
</reference>
<dbReference type="VEuPathDB" id="FungiDB:SPAR_G03450"/>
<reference evidence="1" key="4">
    <citation type="submission" date="2025-08" db="UniProtKB">
        <authorList>
            <consortium name="RefSeq"/>
        </authorList>
    </citation>
    <scope>IDENTIFICATION</scope>
    <source>
        <strain evidence="1">CBS432</strain>
    </source>
</reference>
<dbReference type="Pfam" id="PF05742">
    <property type="entry name" value="TANGO2"/>
    <property type="match status" value="1"/>
</dbReference>
<accession>A0A8B8URQ7</accession>
<dbReference type="RefSeq" id="XP_033766467.1">
    <property type="nucleotide sequence ID" value="XM_033910576.1"/>
</dbReference>
<dbReference type="PANTHER" id="PTHR17985:SF8">
    <property type="entry name" value="TRANSPORT AND GOLGI ORGANIZATION PROTEIN 2 HOMOLOG"/>
    <property type="match status" value="1"/>
</dbReference>
<name>A0A8B8URQ7_SACPA</name>
<dbReference type="PANTHER" id="PTHR17985">
    <property type="entry name" value="SER/THR-RICH PROTEIN T10 IN DGCR REGION"/>
    <property type="match status" value="1"/>
</dbReference>